<evidence type="ECO:0000313" key="3">
    <source>
        <dbReference type="Proteomes" id="UP000552560"/>
    </source>
</evidence>
<dbReference type="EMBL" id="JAAQWE010000046">
    <property type="protein sequence ID" value="NMY00757.1"/>
    <property type="molecule type" value="Genomic_DNA"/>
</dbReference>
<proteinExistence type="predicted"/>
<comment type="caution">
    <text evidence="2">The sequence shown here is derived from an EMBL/GenBank/DDBJ whole genome shotgun (WGS) entry which is preliminary data.</text>
</comment>
<gene>
    <name evidence="2" type="ORF">HBO43_29705</name>
</gene>
<accession>A0A0R3A721</accession>
<feature type="compositionally biased region" description="Basic and acidic residues" evidence="1">
    <location>
        <begin position="15"/>
        <end position="27"/>
    </location>
</feature>
<dbReference type="Proteomes" id="UP000552560">
    <property type="component" value="Unassembled WGS sequence"/>
</dbReference>
<evidence type="ECO:0000256" key="1">
    <source>
        <dbReference type="SAM" id="MobiDB-lite"/>
    </source>
</evidence>
<evidence type="ECO:0000313" key="2">
    <source>
        <dbReference type="EMBL" id="NMY00757.1"/>
    </source>
</evidence>
<dbReference type="OrthoDB" id="983149at2"/>
<feature type="region of interest" description="Disordered" evidence="1">
    <location>
        <begin position="1"/>
        <end position="27"/>
    </location>
</feature>
<reference evidence="2 3" key="1">
    <citation type="journal article" date="2020" name="Front. Microbiol.">
        <title>Genetic Organization of the aprX-lipA2 Operon Affects the Proteolytic Potential of Pseudomonas Species in Milk.</title>
        <authorList>
            <person name="Maier C."/>
            <person name="Huptas C."/>
            <person name="von Neubeck M."/>
            <person name="Scherer S."/>
            <person name="Wenning M."/>
            <person name="Lucking G."/>
        </authorList>
    </citation>
    <scope>NUCLEOTIDE SEQUENCE [LARGE SCALE GENOMIC DNA]</scope>
    <source>
        <strain evidence="2 3">WS 4671</strain>
    </source>
</reference>
<sequence>MGWKGTVRSLQASARRSERNAHRRQRELEKRQKEYAKMEALEQAAYEFEVYENHVDILLSMHKECAEPVKWKRLLSNPEPRQPLKSNTLEQEATHAAATYHPNFWARLFKLEARQRVALAGKIGTAQAEDERQYQAQLVEWKTAHTEWAGERDIAIRILDGDRQAKLDAIEAFESFAEISHLGSAIQMIVHEGGVLEAKVAIHGSDVIPTEIKSLLKSGKLSTKAMPAGRFNELHQDYVCSCALRVGRELLAILPDDLVIVTALDNVLNSSTGHMEEQPILSVAFSRPTVDGLNLETIDPSDAMKNFVHNMSFKKGAGFSAVATLDAQRFAVVV</sequence>
<organism evidence="2 3">
    <name type="scientific">Pseudomonas veronii</name>
    <dbReference type="NCBI Taxonomy" id="76761"/>
    <lineage>
        <taxon>Bacteria</taxon>
        <taxon>Pseudomonadati</taxon>
        <taxon>Pseudomonadota</taxon>
        <taxon>Gammaproteobacteria</taxon>
        <taxon>Pseudomonadales</taxon>
        <taxon>Pseudomonadaceae</taxon>
        <taxon>Pseudomonas</taxon>
    </lineage>
</organism>
<name>A0A0R3A721_PSEVE</name>
<dbReference type="AlphaFoldDB" id="A0A0R3A721"/>
<protein>
    <submittedName>
        <fullName evidence="2">Uncharacterized protein</fullName>
    </submittedName>
</protein>